<dbReference type="NCBIfam" id="TIGR02683">
    <property type="entry name" value="upstrm_HI1419"/>
    <property type="match status" value="1"/>
</dbReference>
<protein>
    <submittedName>
        <fullName evidence="1">Addiction module antitoxin RelB</fullName>
    </submittedName>
</protein>
<evidence type="ECO:0000313" key="2">
    <source>
        <dbReference type="Proteomes" id="UP000218272"/>
    </source>
</evidence>
<sequence>MLTSGYTSHISDSMETQQTPAFADWFDGLRDRKAKSKIAGRIARFELGLMGDVKSVGDGVSEARIDFGPGYRLYFTRRGNRLIVLLVGGDKSTQQRDIARAKDMAAQIP</sequence>
<dbReference type="KEGG" id="sclo:SCLO_1027330"/>
<dbReference type="Proteomes" id="UP000218272">
    <property type="component" value="Chromosome SCLO_1"/>
</dbReference>
<keyword evidence="2" id="KW-1185">Reference proteome</keyword>
<dbReference type="PIRSF" id="PIRSF028744">
    <property type="entry name" value="Addict_mod_HI1419"/>
    <property type="match status" value="1"/>
</dbReference>
<dbReference type="InterPro" id="IPR014056">
    <property type="entry name" value="TypeIITA-like_toxin_pred"/>
</dbReference>
<accession>A0A1E1F5H8</accession>
<dbReference type="PANTHER" id="PTHR41791">
    <property type="entry name" value="SSL7039 PROTEIN"/>
    <property type="match status" value="1"/>
</dbReference>
<dbReference type="AlphaFoldDB" id="A0A1E1F5H8"/>
<organism evidence="1 2">
    <name type="scientific">Sphingobium cloacae</name>
    <dbReference type="NCBI Taxonomy" id="120107"/>
    <lineage>
        <taxon>Bacteria</taxon>
        <taxon>Pseudomonadati</taxon>
        <taxon>Pseudomonadota</taxon>
        <taxon>Alphaproteobacteria</taxon>
        <taxon>Sphingomonadales</taxon>
        <taxon>Sphingomonadaceae</taxon>
        <taxon>Sphingobium</taxon>
    </lineage>
</organism>
<proteinExistence type="predicted"/>
<name>A0A1E1F5H8_9SPHN</name>
<reference evidence="1 2" key="1">
    <citation type="submission" date="2016-10" db="EMBL/GenBank/DDBJ databases">
        <title>Complete Genome Sequence of the Nonylphenol-Degrading Bacterium Sphingobium cloacae JCM 10874T.</title>
        <authorList>
            <person name="Ootsuka M."/>
            <person name="Nishizawa T."/>
            <person name="Ohta H."/>
        </authorList>
    </citation>
    <scope>NUCLEOTIDE SEQUENCE [LARGE SCALE GENOMIC DNA]</scope>
    <source>
        <strain evidence="1 2">JCM 10874</strain>
    </source>
</reference>
<dbReference type="PANTHER" id="PTHR41791:SF1">
    <property type="entry name" value="SSL7039 PROTEIN"/>
    <property type="match status" value="1"/>
</dbReference>
<evidence type="ECO:0000313" key="1">
    <source>
        <dbReference type="EMBL" id="BAV65773.1"/>
    </source>
</evidence>
<dbReference type="EMBL" id="AP017655">
    <property type="protein sequence ID" value="BAV65773.1"/>
    <property type="molecule type" value="Genomic_DNA"/>
</dbReference>
<gene>
    <name evidence="1" type="ORF">SCLO_1027330</name>
</gene>